<keyword evidence="2" id="KW-0614">Plasmid</keyword>
<dbReference type="PATRIC" id="fig|270351.10.peg.7334"/>
<dbReference type="SUPFAM" id="SSF53098">
    <property type="entry name" value="Ribonuclease H-like"/>
    <property type="match status" value="1"/>
</dbReference>
<dbReference type="Pfam" id="PF13358">
    <property type="entry name" value="DDE_3"/>
    <property type="match status" value="1"/>
</dbReference>
<evidence type="ECO:0000313" key="3">
    <source>
        <dbReference type="Proteomes" id="UP000061432"/>
    </source>
</evidence>
<name>A0A0C6FBS1_9HYPH</name>
<geneLocation type="plasmid" evidence="3">
    <name>pMaq22A_2p DNA</name>
</geneLocation>
<dbReference type="SUPFAM" id="SSF46689">
    <property type="entry name" value="Homeodomain-like"/>
    <property type="match status" value="1"/>
</dbReference>
<dbReference type="InterPro" id="IPR052702">
    <property type="entry name" value="MscS-like_channel"/>
</dbReference>
<proteinExistence type="predicted"/>
<dbReference type="Gene3D" id="3.30.420.10">
    <property type="entry name" value="Ribonuclease H-like superfamily/Ribonuclease H"/>
    <property type="match status" value="1"/>
</dbReference>
<dbReference type="InterPro" id="IPR038717">
    <property type="entry name" value="Tc1-like_DDE_dom"/>
</dbReference>
<dbReference type="Proteomes" id="UP000061432">
    <property type="component" value="Plasmid pMaq22A_2p"/>
</dbReference>
<dbReference type="EMBL" id="AP014706">
    <property type="protein sequence ID" value="BAQ50166.1"/>
    <property type="molecule type" value="Genomic_DNA"/>
</dbReference>
<gene>
    <name evidence="2" type="ORF">Maq22A_2p42100</name>
</gene>
<dbReference type="Pfam" id="PF13565">
    <property type="entry name" value="HTH_32"/>
    <property type="match status" value="1"/>
</dbReference>
<dbReference type="KEGG" id="maqu:Maq22A_2p42100"/>
<dbReference type="InterPro" id="IPR012337">
    <property type="entry name" value="RNaseH-like_sf"/>
</dbReference>
<feature type="domain" description="Tc1-like transposase DDE" evidence="1">
    <location>
        <begin position="172"/>
        <end position="313"/>
    </location>
</feature>
<evidence type="ECO:0000259" key="1">
    <source>
        <dbReference type="Pfam" id="PF13358"/>
    </source>
</evidence>
<organism evidence="2 3">
    <name type="scientific">Methylobacterium aquaticum</name>
    <dbReference type="NCBI Taxonomy" id="270351"/>
    <lineage>
        <taxon>Bacteria</taxon>
        <taxon>Pseudomonadati</taxon>
        <taxon>Pseudomonadota</taxon>
        <taxon>Alphaproteobacteria</taxon>
        <taxon>Hyphomicrobiales</taxon>
        <taxon>Methylobacteriaceae</taxon>
        <taxon>Methylobacterium</taxon>
    </lineage>
</organism>
<dbReference type="InterPro" id="IPR036397">
    <property type="entry name" value="RNaseH_sf"/>
</dbReference>
<accession>A0A0C6FBS1</accession>
<reference evidence="2 3" key="1">
    <citation type="journal article" date="2015" name="Genome Announc.">
        <title>Complete Genome Sequence of Methylobacterium aquaticum Strain 22A, Isolated from Racomitrium japonicum Moss.</title>
        <authorList>
            <person name="Tani A."/>
            <person name="Ogura Y."/>
            <person name="Hayashi T."/>
            <person name="Kimbara K."/>
        </authorList>
    </citation>
    <scope>NUCLEOTIDE SEQUENCE [LARGE SCALE GENOMIC DNA]</scope>
    <source>
        <strain evidence="2 3">MA-22A</strain>
        <plasmid evidence="3">Plasmid pMaq22A_2p DNA</plasmid>
    </source>
</reference>
<protein>
    <submittedName>
        <fullName evidence="2">Transposase</fullName>
    </submittedName>
</protein>
<dbReference type="NCBIfam" id="NF033545">
    <property type="entry name" value="transpos_IS630"/>
    <property type="match status" value="1"/>
</dbReference>
<sequence>MAQTVCVIPSAADLADLSAIVADRARPLKHIQRARIVLLSAERLCVLDVAQQAGVSRPAVWRWQLRYAEEGVEGLLRDKTRPPGKPPHSTDTVAEVLALTCSEPPGEVTHWTGRALAQAVGISLRSVQRIWDAHRLQPHRVRSFKRSNDPAFAEKVEDIVGLYMDPPRHAVVLSLDEKSQIQALERTRPSRPVTPGRPETHTHDYIRHGTTTLLAALDVLEGTVIGRCMQRHRHEEFLRFLNTIEAAVPAGKLIHVILDNYGTHKHPKVRAWLARHPRWIFHFTPTSASWMNAVEGFFSALTRRRLKRGSFSGIVDLQAAINRYIAEHNNRPKPFVWTKPAAAILNAINSNAAPSE</sequence>
<reference evidence="3" key="2">
    <citation type="submission" date="2015-01" db="EMBL/GenBank/DDBJ databases">
        <title>Complete genome sequence of Methylobacterium aquaticum strain 22A.</title>
        <authorList>
            <person name="Tani A."/>
            <person name="Ogura Y."/>
            <person name="Hayashi T."/>
        </authorList>
    </citation>
    <scope>NUCLEOTIDE SEQUENCE [LARGE SCALE GENOMIC DNA]</scope>
    <source>
        <strain evidence="3">MA-22A</strain>
        <plasmid evidence="3">Plasmid pMaq22A_2p DNA</plasmid>
    </source>
</reference>
<dbReference type="PANTHER" id="PTHR30347:SF1">
    <property type="entry name" value="MECHANOSENSITIVE CHANNEL MSCK"/>
    <property type="match status" value="1"/>
</dbReference>
<dbReference type="InterPro" id="IPR047655">
    <property type="entry name" value="Transpos_IS630-like"/>
</dbReference>
<dbReference type="PANTHER" id="PTHR30347">
    <property type="entry name" value="POTASSIUM CHANNEL RELATED"/>
    <property type="match status" value="1"/>
</dbReference>
<dbReference type="RefSeq" id="WP_060851222.1">
    <property type="nucleotide sequence ID" value="NZ_AP014706.1"/>
</dbReference>
<dbReference type="AlphaFoldDB" id="A0A0C6FBS1"/>
<dbReference type="InterPro" id="IPR009057">
    <property type="entry name" value="Homeodomain-like_sf"/>
</dbReference>
<dbReference type="GO" id="GO:0003676">
    <property type="term" value="F:nucleic acid binding"/>
    <property type="evidence" value="ECO:0007669"/>
    <property type="project" value="InterPro"/>
</dbReference>
<evidence type="ECO:0000313" key="2">
    <source>
        <dbReference type="EMBL" id="BAQ50166.1"/>
    </source>
</evidence>